<dbReference type="RefSeq" id="WP_110854575.1">
    <property type="nucleotide sequence ID" value="NZ_QJSQ01000004.1"/>
</dbReference>
<dbReference type="InterPro" id="IPR003777">
    <property type="entry name" value="XdhC_CoxI"/>
</dbReference>
<dbReference type="InterPro" id="IPR052698">
    <property type="entry name" value="MoCofactor_Util/Proc"/>
</dbReference>
<dbReference type="AlphaFoldDB" id="A0A2V4UXV8"/>
<evidence type="ECO:0000313" key="4">
    <source>
        <dbReference type="Proteomes" id="UP000247772"/>
    </source>
</evidence>
<dbReference type="EMBL" id="QJSQ01000004">
    <property type="protein sequence ID" value="PYE25446.1"/>
    <property type="molecule type" value="Genomic_DNA"/>
</dbReference>
<protein>
    <submittedName>
        <fullName evidence="3">Xanthine dehydrogenase accessory factor</fullName>
    </submittedName>
</protein>
<dbReference type="PANTHER" id="PTHR30388">
    <property type="entry name" value="ALDEHYDE OXIDOREDUCTASE MOLYBDENUM COFACTOR ASSEMBLY PROTEIN"/>
    <property type="match status" value="1"/>
</dbReference>
<feature type="domain" description="XdhC Rossmann" evidence="2">
    <location>
        <begin position="164"/>
        <end position="305"/>
    </location>
</feature>
<dbReference type="SUPFAM" id="SSF51735">
    <property type="entry name" value="NAD(P)-binding Rossmann-fold domains"/>
    <property type="match status" value="1"/>
</dbReference>
<name>A0A2V4UXV8_9BURK</name>
<dbReference type="Gene3D" id="3.40.50.720">
    <property type="entry name" value="NAD(P)-binding Rossmann-like Domain"/>
    <property type="match status" value="1"/>
</dbReference>
<reference evidence="3 4" key="1">
    <citation type="submission" date="2018-06" db="EMBL/GenBank/DDBJ databases">
        <title>Genomic Encyclopedia of Type Strains, Phase IV (KMG-V): Genome sequencing to study the core and pangenomes of soil and plant-associated prokaryotes.</title>
        <authorList>
            <person name="Whitman W."/>
        </authorList>
    </citation>
    <scope>NUCLEOTIDE SEQUENCE [LARGE SCALE GENOMIC DNA]</scope>
    <source>
        <strain evidence="3 4">SRCL-318</strain>
    </source>
</reference>
<dbReference type="Proteomes" id="UP000247772">
    <property type="component" value="Unassembled WGS sequence"/>
</dbReference>
<dbReference type="Pfam" id="PF02625">
    <property type="entry name" value="XdhC_CoxI"/>
    <property type="match status" value="1"/>
</dbReference>
<proteinExistence type="predicted"/>
<feature type="domain" description="XdhC- CoxI" evidence="1">
    <location>
        <begin position="13"/>
        <end position="67"/>
    </location>
</feature>
<dbReference type="InterPro" id="IPR036291">
    <property type="entry name" value="NAD(P)-bd_dom_sf"/>
</dbReference>
<gene>
    <name evidence="3" type="ORF">C7410_10423</name>
</gene>
<accession>A0A2V4UXV8</accession>
<organism evidence="3 4">
    <name type="scientific">Paraburkholderia silvatlantica</name>
    <dbReference type="NCBI Taxonomy" id="321895"/>
    <lineage>
        <taxon>Bacteria</taxon>
        <taxon>Pseudomonadati</taxon>
        <taxon>Pseudomonadota</taxon>
        <taxon>Betaproteobacteria</taxon>
        <taxon>Burkholderiales</taxon>
        <taxon>Burkholderiaceae</taxon>
        <taxon>Paraburkholderia</taxon>
    </lineage>
</organism>
<evidence type="ECO:0000259" key="2">
    <source>
        <dbReference type="Pfam" id="PF13478"/>
    </source>
</evidence>
<dbReference type="OrthoDB" id="9815497at2"/>
<dbReference type="InterPro" id="IPR027051">
    <property type="entry name" value="XdhC_Rossmann_dom"/>
</dbReference>
<evidence type="ECO:0000259" key="1">
    <source>
        <dbReference type="Pfam" id="PF02625"/>
    </source>
</evidence>
<dbReference type="PANTHER" id="PTHR30388:SF4">
    <property type="entry name" value="MOLYBDENUM COFACTOR INSERTION CHAPERONE PAOD"/>
    <property type="match status" value="1"/>
</dbReference>
<sequence length="343" mass="36909">MQDLQVLVAAQQWLDAGHRVLLATVVKTWGSSPRPEGSILIVRDDGLPMGSVSGGCIEDDLIAQVRRDGIDPGASPWVTEYGVAADDAHRFGLPCGGTIRLVMEPLGARSGLAELIGTVRNGQLAVRALDLASGITSIRAGDSGDMMAFDGNTLITVHGPRYRMLLIGAGELSKYVAVTAVGLGYDVTVCDPRDEYHDDWNMQGVRLVTTMPDDTVLDMRLDARSAVVALTHDPKLDDLALMEALRTDSFYVGAIGSRRNNITRRDRLRLFDLDDAALARLRGPIGLYIGSRTPAEIALSVLAEITACKNQVPVVRAFDVTAGKLAQFDAKGQVRDALPHVVR</sequence>
<comment type="caution">
    <text evidence="3">The sequence shown here is derived from an EMBL/GenBank/DDBJ whole genome shotgun (WGS) entry which is preliminary data.</text>
</comment>
<dbReference type="Pfam" id="PF13478">
    <property type="entry name" value="XdhC_C"/>
    <property type="match status" value="1"/>
</dbReference>
<evidence type="ECO:0000313" key="3">
    <source>
        <dbReference type="EMBL" id="PYE25446.1"/>
    </source>
</evidence>